<dbReference type="Proteomes" id="UP001314903">
    <property type="component" value="Unassembled WGS sequence"/>
</dbReference>
<evidence type="ECO:0000256" key="2">
    <source>
        <dbReference type="ARBA" id="ARBA00022649"/>
    </source>
</evidence>
<keyword evidence="2" id="KW-1277">Toxin-antitoxin system</keyword>
<evidence type="ECO:0000256" key="3">
    <source>
        <dbReference type="SAM" id="Coils"/>
    </source>
</evidence>
<dbReference type="RefSeq" id="WP_245330714.1">
    <property type="nucleotide sequence ID" value="NZ_JAGGLI010000003.1"/>
</dbReference>
<dbReference type="SUPFAM" id="SSF50118">
    <property type="entry name" value="Cell growth inhibitor/plasmid maintenance toxic component"/>
    <property type="match status" value="1"/>
</dbReference>
<dbReference type="GO" id="GO:0016787">
    <property type="term" value="F:hydrolase activity"/>
    <property type="evidence" value="ECO:0007669"/>
    <property type="project" value="UniProtKB-KW"/>
</dbReference>
<feature type="coiled-coil region" evidence="3">
    <location>
        <begin position="157"/>
        <end position="191"/>
    </location>
</feature>
<dbReference type="PANTHER" id="PTHR33988:SF2">
    <property type="entry name" value="ENDORIBONUCLEASE MAZF"/>
    <property type="match status" value="1"/>
</dbReference>
<name>A0ABS4KG12_9FIRM</name>
<comment type="similarity">
    <text evidence="1">Belongs to the PemK/MazF family.</text>
</comment>
<dbReference type="Pfam" id="PF02452">
    <property type="entry name" value="PemK_toxin"/>
    <property type="match status" value="1"/>
</dbReference>
<keyword evidence="5" id="KW-1185">Reference proteome</keyword>
<keyword evidence="4" id="KW-0378">Hydrolase</keyword>
<reference evidence="4 5" key="1">
    <citation type="submission" date="2021-03" db="EMBL/GenBank/DDBJ databases">
        <title>Genomic Encyclopedia of Type Strains, Phase IV (KMG-IV): sequencing the most valuable type-strain genomes for metagenomic binning, comparative biology and taxonomic classification.</title>
        <authorList>
            <person name="Goeker M."/>
        </authorList>
    </citation>
    <scope>NUCLEOTIDE SEQUENCE [LARGE SCALE GENOMIC DNA]</scope>
    <source>
        <strain evidence="4 5">DSM 27512</strain>
    </source>
</reference>
<evidence type="ECO:0000256" key="1">
    <source>
        <dbReference type="ARBA" id="ARBA00007521"/>
    </source>
</evidence>
<sequence>MPINIDLHKTQRYLDWMKNKLFIDSNAMKAKGRIVKRGEVYRCNLGMGVGSEECKERPCVILQYDAGNTRSPNTIVAPITHSISTLPIVVPIANQTNAAGDLILDGNVLLGNIVCVSKARLGDYITTLPTNEMKAVDEALAISLDVKRHYDKLMNIHNDKLDYIEKLNNKVEELKSEIEVKNSELIKYEELARKFGFADIESIERFISEKIS</sequence>
<evidence type="ECO:0000313" key="5">
    <source>
        <dbReference type="Proteomes" id="UP001314903"/>
    </source>
</evidence>
<accession>A0ABS4KG12</accession>
<gene>
    <name evidence="4" type="ORF">J2Z35_000506</name>
</gene>
<protein>
    <submittedName>
        <fullName evidence="4">mRNA interferase MazF</fullName>
        <ecNumber evidence="4">3.1.-.-</ecNumber>
    </submittedName>
</protein>
<dbReference type="InterPro" id="IPR011067">
    <property type="entry name" value="Plasmid_toxin/cell-grow_inhib"/>
</dbReference>
<dbReference type="Gene3D" id="2.30.30.110">
    <property type="match status" value="1"/>
</dbReference>
<dbReference type="PANTHER" id="PTHR33988">
    <property type="entry name" value="ENDORIBONUCLEASE MAZF-RELATED"/>
    <property type="match status" value="1"/>
</dbReference>
<dbReference type="InterPro" id="IPR003477">
    <property type="entry name" value="PemK-like"/>
</dbReference>
<dbReference type="EC" id="3.1.-.-" evidence="4"/>
<keyword evidence="3" id="KW-0175">Coiled coil</keyword>
<proteinExistence type="inferred from homology"/>
<organism evidence="4 5">
    <name type="scientific">Acetoanaerobium pronyense</name>
    <dbReference type="NCBI Taxonomy" id="1482736"/>
    <lineage>
        <taxon>Bacteria</taxon>
        <taxon>Bacillati</taxon>
        <taxon>Bacillota</taxon>
        <taxon>Clostridia</taxon>
        <taxon>Peptostreptococcales</taxon>
        <taxon>Filifactoraceae</taxon>
        <taxon>Acetoanaerobium</taxon>
    </lineage>
</organism>
<evidence type="ECO:0000313" key="4">
    <source>
        <dbReference type="EMBL" id="MBP2026717.1"/>
    </source>
</evidence>
<dbReference type="EMBL" id="JAGGLI010000003">
    <property type="protein sequence ID" value="MBP2026717.1"/>
    <property type="molecule type" value="Genomic_DNA"/>
</dbReference>
<comment type="caution">
    <text evidence="4">The sequence shown here is derived from an EMBL/GenBank/DDBJ whole genome shotgun (WGS) entry which is preliminary data.</text>
</comment>